<proteinExistence type="predicted"/>
<dbReference type="InterPro" id="IPR000477">
    <property type="entry name" value="RT_dom"/>
</dbReference>
<evidence type="ECO:0000313" key="4">
    <source>
        <dbReference type="Proteomes" id="UP000502823"/>
    </source>
</evidence>
<dbReference type="InterPro" id="IPR043128">
    <property type="entry name" value="Rev_trsase/Diguanyl_cyclase"/>
</dbReference>
<feature type="region of interest" description="Disordered" evidence="1">
    <location>
        <begin position="71"/>
        <end position="107"/>
    </location>
</feature>
<dbReference type="CDD" id="cd01650">
    <property type="entry name" value="RT_nLTR_like"/>
    <property type="match status" value="1"/>
</dbReference>
<dbReference type="AlphaFoldDB" id="A0A6L2PV21"/>
<feature type="compositionally biased region" description="Basic and acidic residues" evidence="1">
    <location>
        <begin position="87"/>
        <end position="98"/>
    </location>
</feature>
<evidence type="ECO:0000256" key="1">
    <source>
        <dbReference type="SAM" id="MobiDB-lite"/>
    </source>
</evidence>
<evidence type="ECO:0000313" key="3">
    <source>
        <dbReference type="EMBL" id="GFG36044.1"/>
    </source>
</evidence>
<dbReference type="InParanoid" id="A0A6L2PV21"/>
<dbReference type="PANTHER" id="PTHR47027:SF20">
    <property type="entry name" value="REVERSE TRANSCRIPTASE-LIKE PROTEIN WITH RNA-DIRECTED DNA POLYMERASE DOMAIN"/>
    <property type="match status" value="1"/>
</dbReference>
<organism evidence="3 4">
    <name type="scientific">Coptotermes formosanus</name>
    <name type="common">Formosan subterranean termite</name>
    <dbReference type="NCBI Taxonomy" id="36987"/>
    <lineage>
        <taxon>Eukaryota</taxon>
        <taxon>Metazoa</taxon>
        <taxon>Ecdysozoa</taxon>
        <taxon>Arthropoda</taxon>
        <taxon>Hexapoda</taxon>
        <taxon>Insecta</taxon>
        <taxon>Pterygota</taxon>
        <taxon>Neoptera</taxon>
        <taxon>Polyneoptera</taxon>
        <taxon>Dictyoptera</taxon>
        <taxon>Blattodea</taxon>
        <taxon>Blattoidea</taxon>
        <taxon>Termitoidae</taxon>
        <taxon>Rhinotermitidae</taxon>
        <taxon>Coptotermes</taxon>
    </lineage>
</organism>
<dbReference type="Proteomes" id="UP000502823">
    <property type="component" value="Unassembled WGS sequence"/>
</dbReference>
<reference evidence="4" key="1">
    <citation type="submission" date="2020-01" db="EMBL/GenBank/DDBJ databases">
        <title>Draft genome sequence of the Termite Coptotermes fromosanus.</title>
        <authorList>
            <person name="Itakura S."/>
            <person name="Yosikawa Y."/>
            <person name="Umezawa K."/>
        </authorList>
    </citation>
    <scope>NUCLEOTIDE SEQUENCE [LARGE SCALE GENOMIC DNA]</scope>
</reference>
<feature type="domain" description="Reverse transcriptase" evidence="2">
    <location>
        <begin position="223"/>
        <end position="492"/>
    </location>
</feature>
<dbReference type="InterPro" id="IPR043502">
    <property type="entry name" value="DNA/RNA_pol_sf"/>
</dbReference>
<dbReference type="Gene3D" id="3.30.70.270">
    <property type="match status" value="1"/>
</dbReference>
<accession>A0A6L2PV21</accession>
<sequence length="566" mass="66055">MMMSEKQDEYKQKLTEHLQERVVSSDEGLDSRWKKITRTSHKTAEEVFGKTSRKQSNVWFDKECQDVTEGKNKAYSNMQQQSYTRASTDKYREAQRKEKQVHKRKKKQYENNQIEKLEELGQQNQIRQFYRDINKLRKGFKLRLTIYHFHEPLNGMEQEQEPTKMQYCNDTHEEESLPTTEEVEMAVQKLKKHKAPGMDNVPAELLKYGGNEIIIHLHTIIKEILLTEKMPTDWNLSIICPIHKTGDLMECSNYRGVSLLNTAYKMLCTILFTRIPPFAENIIENYQSGFRKNSSTVNQMFTLIQIREKAKEFGIETHHLFIDFRSAYNTIERVKLHSAMSEFNIPNELIRIIQMTMENTKSQVRIQSDLSDPIITKKGLRQGVSLVCLLFNLALQKVVRDTGIQTNGTIFYKSVQLLAYTDDIDTIARSPTALKEAFLSLERAARVMGLKINEEKTKYMTTRVTKNQPKYYQIEKFNFETVQSFTYLGSLVDVKNDNSVEIRERLLLANECFDGLKRQFRSQLLPVKNKVKLYKTLIRPVLAHGSETLVLSKSDENILRTLKGKL</sequence>
<evidence type="ECO:0000259" key="2">
    <source>
        <dbReference type="PROSITE" id="PS50878"/>
    </source>
</evidence>
<dbReference type="EMBL" id="BLKM01006038">
    <property type="protein sequence ID" value="GFG36044.1"/>
    <property type="molecule type" value="Genomic_DNA"/>
</dbReference>
<comment type="caution">
    <text evidence="3">The sequence shown here is derived from an EMBL/GenBank/DDBJ whole genome shotgun (WGS) entry which is preliminary data.</text>
</comment>
<name>A0A6L2PV21_COPFO</name>
<gene>
    <name evidence="3" type="ORF">Cfor_01715</name>
</gene>
<dbReference type="OrthoDB" id="6781251at2759"/>
<protein>
    <recommendedName>
        <fullName evidence="2">Reverse transcriptase domain-containing protein</fullName>
    </recommendedName>
</protein>
<feature type="compositionally biased region" description="Polar residues" evidence="1">
    <location>
        <begin position="74"/>
        <end position="86"/>
    </location>
</feature>
<dbReference type="PROSITE" id="PS50878">
    <property type="entry name" value="RT_POL"/>
    <property type="match status" value="1"/>
</dbReference>
<dbReference type="Pfam" id="PF00078">
    <property type="entry name" value="RVT_1"/>
    <property type="match status" value="1"/>
</dbReference>
<keyword evidence="4" id="KW-1185">Reference proteome</keyword>
<dbReference type="PANTHER" id="PTHR47027">
    <property type="entry name" value="REVERSE TRANSCRIPTASE DOMAIN-CONTAINING PROTEIN"/>
    <property type="match status" value="1"/>
</dbReference>
<dbReference type="SUPFAM" id="SSF56672">
    <property type="entry name" value="DNA/RNA polymerases"/>
    <property type="match status" value="1"/>
</dbReference>
<dbReference type="GO" id="GO:0071897">
    <property type="term" value="P:DNA biosynthetic process"/>
    <property type="evidence" value="ECO:0007669"/>
    <property type="project" value="UniProtKB-ARBA"/>
</dbReference>